<gene>
    <name evidence="2" type="ORF">B0I35DRAFT_179770</name>
</gene>
<evidence type="ECO:0000313" key="2">
    <source>
        <dbReference type="EMBL" id="KAH7303413.1"/>
    </source>
</evidence>
<reference evidence="2" key="1">
    <citation type="journal article" date="2021" name="Nat. Commun.">
        <title>Genetic determinants of endophytism in the Arabidopsis root mycobiome.</title>
        <authorList>
            <person name="Mesny F."/>
            <person name="Miyauchi S."/>
            <person name="Thiergart T."/>
            <person name="Pickel B."/>
            <person name="Atanasova L."/>
            <person name="Karlsson M."/>
            <person name="Huettel B."/>
            <person name="Barry K.W."/>
            <person name="Haridas S."/>
            <person name="Chen C."/>
            <person name="Bauer D."/>
            <person name="Andreopoulos W."/>
            <person name="Pangilinan J."/>
            <person name="LaButti K."/>
            <person name="Riley R."/>
            <person name="Lipzen A."/>
            <person name="Clum A."/>
            <person name="Drula E."/>
            <person name="Henrissat B."/>
            <person name="Kohler A."/>
            <person name="Grigoriev I.V."/>
            <person name="Martin F.M."/>
            <person name="Hacquard S."/>
        </authorList>
    </citation>
    <scope>NUCLEOTIDE SEQUENCE</scope>
    <source>
        <strain evidence="2">MPI-CAGE-CH-0235</strain>
    </source>
</reference>
<proteinExistence type="predicted"/>
<evidence type="ECO:0000256" key="1">
    <source>
        <dbReference type="SAM" id="MobiDB-lite"/>
    </source>
</evidence>
<keyword evidence="3" id="KW-1185">Reference proteome</keyword>
<dbReference type="InterPro" id="IPR011990">
    <property type="entry name" value="TPR-like_helical_dom_sf"/>
</dbReference>
<feature type="region of interest" description="Disordered" evidence="1">
    <location>
        <begin position="108"/>
        <end position="143"/>
    </location>
</feature>
<organism evidence="2 3">
    <name type="scientific">Stachybotrys elegans</name>
    <dbReference type="NCBI Taxonomy" id="80388"/>
    <lineage>
        <taxon>Eukaryota</taxon>
        <taxon>Fungi</taxon>
        <taxon>Dikarya</taxon>
        <taxon>Ascomycota</taxon>
        <taxon>Pezizomycotina</taxon>
        <taxon>Sordariomycetes</taxon>
        <taxon>Hypocreomycetidae</taxon>
        <taxon>Hypocreales</taxon>
        <taxon>Stachybotryaceae</taxon>
        <taxon>Stachybotrys</taxon>
    </lineage>
</organism>
<dbReference type="Gene3D" id="1.25.40.10">
    <property type="entry name" value="Tetratricopeptide repeat domain"/>
    <property type="match status" value="2"/>
</dbReference>
<name>A0A8K0SBM7_9HYPO</name>
<comment type="caution">
    <text evidence="2">The sequence shown here is derived from an EMBL/GenBank/DDBJ whole genome shotgun (WGS) entry which is preliminary data.</text>
</comment>
<dbReference type="SUPFAM" id="SSF48452">
    <property type="entry name" value="TPR-like"/>
    <property type="match status" value="1"/>
</dbReference>
<protein>
    <submittedName>
        <fullName evidence="2">Uncharacterized protein</fullName>
    </submittedName>
</protein>
<dbReference type="AlphaFoldDB" id="A0A8K0SBM7"/>
<sequence length="546" mass="61686">MTQHLAGHGNEPPVTEKSQNGFDSDGHHPLTMEVQSTLADIFLAHARPYEALDTASALWKQAKRTLGEHHPQTLKYCYQLGGIELYIGNYVRSVELLQSVYDEANAKWGGPKLTDDKETRGRKRRRLENAVDQESDKMSAPGQDPDVLNYLSKLAMANHCLGNVDMAKNQSRRAVTGLVDIYSGAWINTHDRDIIDILKKLGFTSKDGQTMISHPDVLESLANFVEIFKNERDWRQAGINALGMIYEKNKDCRGPHHPVSLWSGLVFGLAKLDDGADMDDIADHFQRLSEDCERYLGADHITTLRASLGELFLGLFKFESRLFKAKLRTLAPEIMDKQTRSLGDYHPLVMDSLTRLFALELMVDSSNAHGRAKKILDKLRQPAIREQRLMESLKCETKIADLYYTAKKYEHSLPIYKSILDVLEMPIIREQGNRLKWLDGRVQSFKKTVDKSLQRARADAEARYSVEVEKANKARDVPDLEGTEVAQRRVSTLAKVLYGERDSKAIDAVRQLAADLGKMEDQHKRLEGAAILGELLSKEAQEDEAE</sequence>
<accession>A0A8K0SBM7</accession>
<feature type="region of interest" description="Disordered" evidence="1">
    <location>
        <begin position="1"/>
        <end position="29"/>
    </location>
</feature>
<evidence type="ECO:0000313" key="3">
    <source>
        <dbReference type="Proteomes" id="UP000813444"/>
    </source>
</evidence>
<dbReference type="Proteomes" id="UP000813444">
    <property type="component" value="Unassembled WGS sequence"/>
</dbReference>
<dbReference type="OrthoDB" id="5986190at2759"/>
<dbReference type="EMBL" id="JAGPNK010000034">
    <property type="protein sequence ID" value="KAH7303413.1"/>
    <property type="molecule type" value="Genomic_DNA"/>
</dbReference>